<sequence>MQIMQQSLPEFVAAMDKAGFLVRIKDEVRVDQIPKLMEANPTKAILVEKVKDTEFSVLANAYSNQEMFAWAMGCDKTRTGLEMVARSKGRVKWETVTTAPCKEVILKGDDVDLTRLPLFLHHDRDGHAYTNDNLFISKHPDTGVYDWGIYRSMFRTKNEKSVDMTCTSHRQRIHAMAAAAKGQNLDVAIVLGGPTIDKIAALVGVTADTDDFEVLGAFYGAPAKMIKCETIDVMVPANAEIVLECELMALEGLVYDEGPYGEFTGMYGGGIKHNYRLKVKAMTYRKGGIFQHCTIGGLHPWYTDNMLQLPAIEADLFNGLKQGGIDVREVRCPLGGLSNIAYAKIHPLGAGDSKQALGIMLTCSKQGLPKIAMVFDTDVDIWDDQAVLSAQAYRYMPDRDTVRLDGLNTMTVDPKSTTLGISSKIGLDCTVPLGPEWNPNEFVRSTVTDLGDPPAGLKIMTEEALTKDMEAFIASEPRAWHDILKQYHGQPYPVLYRAFGNLRHKLGRTNDPPWYRYTLSATPFSWEAKPQPMNHSDPRHIKTTS</sequence>
<accession>A0A512NDK0</accession>
<dbReference type="PANTHER" id="PTHR30108:SF17">
    <property type="entry name" value="FERULIC ACID DECARBOXYLASE 1"/>
    <property type="match status" value="1"/>
</dbReference>
<evidence type="ECO:0000259" key="2">
    <source>
        <dbReference type="Pfam" id="PF20695"/>
    </source>
</evidence>
<dbReference type="EMBL" id="BKAJ01000073">
    <property type="protein sequence ID" value="GEP57015.1"/>
    <property type="molecule type" value="Genomic_DNA"/>
</dbReference>
<reference evidence="4 5" key="1">
    <citation type="submission" date="2019-07" db="EMBL/GenBank/DDBJ databases">
        <title>Whole genome shotgun sequence of Reyranella soli NBRC 108950.</title>
        <authorList>
            <person name="Hosoyama A."/>
            <person name="Uohara A."/>
            <person name="Ohji S."/>
            <person name="Ichikawa N."/>
        </authorList>
    </citation>
    <scope>NUCLEOTIDE SEQUENCE [LARGE SCALE GENOMIC DNA]</scope>
    <source>
        <strain evidence="4 5">NBRC 108950</strain>
    </source>
</reference>
<dbReference type="InterPro" id="IPR049381">
    <property type="entry name" value="UbiD-like_C"/>
</dbReference>
<feature type="domain" description="3-octaprenyl-4-hydroxybenzoate carboxy-lyase-like N-terminal" evidence="2">
    <location>
        <begin position="13"/>
        <end position="85"/>
    </location>
</feature>
<dbReference type="AlphaFoldDB" id="A0A512NDK0"/>
<proteinExistence type="predicted"/>
<dbReference type="Pfam" id="PF01977">
    <property type="entry name" value="UbiD"/>
    <property type="match status" value="1"/>
</dbReference>
<dbReference type="GO" id="GO:0005737">
    <property type="term" value="C:cytoplasm"/>
    <property type="evidence" value="ECO:0007669"/>
    <property type="project" value="TreeGrafter"/>
</dbReference>
<dbReference type="InterPro" id="IPR049383">
    <property type="entry name" value="UbiD-like_N"/>
</dbReference>
<dbReference type="Gene3D" id="3.40.1670.10">
    <property type="entry name" value="UbiD C-terminal domain-like"/>
    <property type="match status" value="1"/>
</dbReference>
<dbReference type="GO" id="GO:0016831">
    <property type="term" value="F:carboxy-lyase activity"/>
    <property type="evidence" value="ECO:0007669"/>
    <property type="project" value="InterPro"/>
</dbReference>
<gene>
    <name evidence="4" type="ORF">RSO01_41810</name>
</gene>
<evidence type="ECO:0000259" key="3">
    <source>
        <dbReference type="Pfam" id="PF20696"/>
    </source>
</evidence>
<dbReference type="SUPFAM" id="SSF50475">
    <property type="entry name" value="FMN-binding split barrel"/>
    <property type="match status" value="1"/>
</dbReference>
<dbReference type="Pfam" id="PF20696">
    <property type="entry name" value="UbiD_C"/>
    <property type="match status" value="1"/>
</dbReference>
<dbReference type="SUPFAM" id="SSF143968">
    <property type="entry name" value="UbiD C-terminal domain-like"/>
    <property type="match status" value="1"/>
</dbReference>
<organism evidence="4 5">
    <name type="scientific">Reyranella soli</name>
    <dbReference type="NCBI Taxonomy" id="1230389"/>
    <lineage>
        <taxon>Bacteria</taxon>
        <taxon>Pseudomonadati</taxon>
        <taxon>Pseudomonadota</taxon>
        <taxon>Alphaproteobacteria</taxon>
        <taxon>Hyphomicrobiales</taxon>
        <taxon>Reyranellaceae</taxon>
        <taxon>Reyranella</taxon>
    </lineage>
</organism>
<dbReference type="PANTHER" id="PTHR30108">
    <property type="entry name" value="3-OCTAPRENYL-4-HYDROXYBENZOATE CARBOXY-LYASE-RELATED"/>
    <property type="match status" value="1"/>
</dbReference>
<dbReference type="Proteomes" id="UP000321058">
    <property type="component" value="Unassembled WGS sequence"/>
</dbReference>
<dbReference type="InterPro" id="IPR048304">
    <property type="entry name" value="UbiD_Rift_dom"/>
</dbReference>
<evidence type="ECO:0000313" key="5">
    <source>
        <dbReference type="Proteomes" id="UP000321058"/>
    </source>
</evidence>
<feature type="domain" description="3-octaprenyl-4-hydroxybenzoate carboxy-lyase-like C-terminal" evidence="3">
    <location>
        <begin position="310"/>
        <end position="429"/>
    </location>
</feature>
<name>A0A512NDK0_9HYPH</name>
<evidence type="ECO:0000313" key="4">
    <source>
        <dbReference type="EMBL" id="GEP57015.1"/>
    </source>
</evidence>
<keyword evidence="5" id="KW-1185">Reference proteome</keyword>
<dbReference type="Pfam" id="PF20695">
    <property type="entry name" value="UbiD_N"/>
    <property type="match status" value="1"/>
</dbReference>
<dbReference type="InterPro" id="IPR002830">
    <property type="entry name" value="UbiD"/>
</dbReference>
<evidence type="ECO:0008006" key="6">
    <source>
        <dbReference type="Google" id="ProtNLM"/>
    </source>
</evidence>
<evidence type="ECO:0000259" key="1">
    <source>
        <dbReference type="Pfam" id="PF01977"/>
    </source>
</evidence>
<protein>
    <recommendedName>
        <fullName evidence="6">UbiD family decarboxylase</fullName>
    </recommendedName>
</protein>
<comment type="caution">
    <text evidence="4">The sequence shown here is derived from an EMBL/GenBank/DDBJ whole genome shotgun (WGS) entry which is preliminary data.</text>
</comment>
<feature type="domain" description="3-octaprenyl-4-hydroxybenzoate carboxy-lyase-like Rift-related" evidence="1">
    <location>
        <begin position="97"/>
        <end position="297"/>
    </location>
</feature>